<keyword evidence="3" id="KW-1185">Reference proteome</keyword>
<evidence type="ECO:0000256" key="1">
    <source>
        <dbReference type="SAM" id="MobiDB-lite"/>
    </source>
</evidence>
<dbReference type="AlphaFoldDB" id="A0AAE3JUM4"/>
<dbReference type="RefSeq" id="WP_317903679.1">
    <property type="nucleotide sequence ID" value="NZ_JAIRBC010000035.1"/>
</dbReference>
<evidence type="ECO:0000313" key="2">
    <source>
        <dbReference type="EMBL" id="MCG2462542.1"/>
    </source>
</evidence>
<accession>A0AAE3JUM4</accession>
<comment type="caution">
    <text evidence="2">The sequence shown here is derived from an EMBL/GenBank/DDBJ whole genome shotgun (WGS) entry which is preliminary data.</text>
</comment>
<protein>
    <submittedName>
        <fullName evidence="2">DUF488 domain-containing protein</fullName>
    </submittedName>
</protein>
<feature type="region of interest" description="Disordered" evidence="1">
    <location>
        <begin position="157"/>
        <end position="178"/>
    </location>
</feature>
<evidence type="ECO:0000313" key="3">
    <source>
        <dbReference type="Proteomes" id="UP001200642"/>
    </source>
</evidence>
<organism evidence="2 3">
    <name type="scientific">Cerina litoralis</name>
    <dbReference type="NCBI Taxonomy" id="2874477"/>
    <lineage>
        <taxon>Bacteria</taxon>
        <taxon>Pseudomonadati</taxon>
        <taxon>Bacteroidota</taxon>
        <taxon>Flavobacteriia</taxon>
        <taxon>Flavobacteriales</taxon>
        <taxon>Flavobacteriaceae</taxon>
        <taxon>Cerina</taxon>
    </lineage>
</organism>
<name>A0AAE3JUM4_9FLAO</name>
<gene>
    <name evidence="2" type="ORF">K8352_17405</name>
</gene>
<dbReference type="Pfam" id="PF04343">
    <property type="entry name" value="DUF488"/>
    <property type="match status" value="1"/>
</dbReference>
<dbReference type="InterPro" id="IPR007438">
    <property type="entry name" value="DUF488"/>
</dbReference>
<proteinExistence type="predicted"/>
<reference evidence="2" key="1">
    <citation type="submission" date="2023-02" db="EMBL/GenBank/DDBJ databases">
        <title>Genome of Flavobacteriaceae gen. nov. sp. strain F89.</title>
        <authorList>
            <person name="Wang Y."/>
        </authorList>
    </citation>
    <scope>NUCLEOTIDE SEQUENCE</scope>
    <source>
        <strain evidence="2">F89</strain>
    </source>
</reference>
<dbReference type="InterPro" id="IPR014519">
    <property type="entry name" value="UCP024492"/>
</dbReference>
<sequence length="178" mass="20741">MEQDQQEKTIWTIGHSTRTIEQFIGMLKYFSISLLIDIRRFPGSRKHPHFNRDNLQVSLRENEIDYMHFEALGGRRKISPDSTNTAWRNPSFKAYADYMETTIFKNSIAELEKVASQQHTAYMCSEAVWWRCHRSLVSDVLKARGWKVMHIMGPKKSDDHPYTGPAKIKSGQVSYKAE</sequence>
<dbReference type="Proteomes" id="UP001200642">
    <property type="component" value="Unassembled WGS sequence"/>
</dbReference>
<dbReference type="PANTHER" id="PTHR39337:SF1">
    <property type="entry name" value="BLR5642 PROTEIN"/>
    <property type="match status" value="1"/>
</dbReference>
<dbReference type="PANTHER" id="PTHR39337">
    <property type="entry name" value="BLR5642 PROTEIN"/>
    <property type="match status" value="1"/>
</dbReference>
<dbReference type="EMBL" id="JAIRBC010000035">
    <property type="protein sequence ID" value="MCG2462542.1"/>
    <property type="molecule type" value="Genomic_DNA"/>
</dbReference>
<dbReference type="PIRSF" id="PIRSF024492">
    <property type="entry name" value="UCP024492"/>
    <property type="match status" value="1"/>
</dbReference>